<evidence type="ECO:0000313" key="10">
    <source>
        <dbReference type="EMBL" id="QAY72502.1"/>
    </source>
</evidence>
<dbReference type="InterPro" id="IPR011356">
    <property type="entry name" value="Leucine_aapep/pepB"/>
</dbReference>
<dbReference type="PROSITE" id="PS00631">
    <property type="entry name" value="CYTOSOL_AP"/>
    <property type="match status" value="1"/>
</dbReference>
<dbReference type="Pfam" id="PF02789">
    <property type="entry name" value="Peptidase_M17_N"/>
    <property type="match status" value="1"/>
</dbReference>
<comment type="catalytic activity">
    <reaction evidence="2 8">
        <text>Release of an N-terminal amino acid, preferentially leucine, but not glutamic or aspartic acids.</text>
        <dbReference type="EC" id="3.4.11.10"/>
    </reaction>
</comment>
<comment type="similarity">
    <text evidence="3 8">Belongs to the peptidase M17 family.</text>
</comment>
<dbReference type="Gene3D" id="3.40.630.10">
    <property type="entry name" value="Zn peptidases"/>
    <property type="match status" value="1"/>
</dbReference>
<keyword evidence="11" id="KW-1185">Reference proteome</keyword>
<dbReference type="GO" id="GO:0030145">
    <property type="term" value="F:manganese ion binding"/>
    <property type="evidence" value="ECO:0007669"/>
    <property type="project" value="UniProtKB-UniRule"/>
</dbReference>
<dbReference type="KEGG" id="agf:ET445_03250"/>
<dbReference type="InterPro" id="IPR000819">
    <property type="entry name" value="Peptidase_M17_C"/>
</dbReference>
<dbReference type="OrthoDB" id="9809354at2"/>
<evidence type="ECO:0000256" key="7">
    <source>
        <dbReference type="ARBA" id="ARBA00049972"/>
    </source>
</evidence>
<dbReference type="GO" id="GO:0005737">
    <property type="term" value="C:cytoplasm"/>
    <property type="evidence" value="ECO:0007669"/>
    <property type="project" value="UniProtKB-SubCell"/>
</dbReference>
<protein>
    <recommendedName>
        <fullName evidence="8">Probable cytosol aminopeptidase</fullName>
        <ecNumber evidence="8">3.4.11.1</ecNumber>
    </recommendedName>
    <alternativeName>
        <fullName evidence="8">Leucine aminopeptidase</fullName>
        <shortName evidence="8">LAP</shortName>
        <ecNumber evidence="8">3.4.11.10</ecNumber>
    </alternativeName>
    <alternativeName>
        <fullName evidence="8">Leucyl aminopeptidase</fullName>
    </alternativeName>
</protein>
<evidence type="ECO:0000256" key="4">
    <source>
        <dbReference type="ARBA" id="ARBA00022438"/>
    </source>
</evidence>
<dbReference type="CDD" id="cd00433">
    <property type="entry name" value="Peptidase_M17"/>
    <property type="match status" value="1"/>
</dbReference>
<dbReference type="SUPFAM" id="SSF52949">
    <property type="entry name" value="Macro domain-like"/>
    <property type="match status" value="1"/>
</dbReference>
<dbReference type="EC" id="3.4.11.10" evidence="8"/>
<dbReference type="InterPro" id="IPR023042">
    <property type="entry name" value="Peptidase_M17_leu_NH2_pept"/>
</dbReference>
<keyword evidence="8" id="KW-0963">Cytoplasm</keyword>
<feature type="domain" description="Cytosol aminopeptidase" evidence="9">
    <location>
        <begin position="363"/>
        <end position="370"/>
    </location>
</feature>
<evidence type="ECO:0000256" key="1">
    <source>
        <dbReference type="ARBA" id="ARBA00000135"/>
    </source>
</evidence>
<name>A0A4P6F9D7_9MICO</name>
<feature type="active site" evidence="8">
    <location>
        <position position="294"/>
    </location>
</feature>
<gene>
    <name evidence="8" type="primary">pepA</name>
    <name evidence="10" type="ORF">ET445_03250</name>
</gene>
<dbReference type="PANTHER" id="PTHR11963">
    <property type="entry name" value="LEUCINE AMINOPEPTIDASE-RELATED"/>
    <property type="match status" value="1"/>
</dbReference>
<dbReference type="InterPro" id="IPR043472">
    <property type="entry name" value="Macro_dom-like"/>
</dbReference>
<comment type="catalytic activity">
    <reaction evidence="1 8">
        <text>Release of an N-terminal amino acid, Xaa-|-Yaa-, in which Xaa is preferably Leu, but may be other amino acids including Pro although not Arg or Lys, and Yaa may be Pro. Amino acid amides and methyl esters are also readily hydrolyzed, but rates on arylamides are exceedingly low.</text>
        <dbReference type="EC" id="3.4.11.1"/>
    </reaction>
</comment>
<dbReference type="GO" id="GO:0006508">
    <property type="term" value="P:proteolysis"/>
    <property type="evidence" value="ECO:0007669"/>
    <property type="project" value="UniProtKB-KW"/>
</dbReference>
<dbReference type="AlphaFoldDB" id="A0A4P6F9D7"/>
<evidence type="ECO:0000256" key="6">
    <source>
        <dbReference type="ARBA" id="ARBA00022801"/>
    </source>
</evidence>
<feature type="binding site" evidence="8">
    <location>
        <position position="287"/>
    </location>
    <ligand>
        <name>Mn(2+)</name>
        <dbReference type="ChEBI" id="CHEBI:29035"/>
        <label>1</label>
    </ligand>
</feature>
<evidence type="ECO:0000256" key="3">
    <source>
        <dbReference type="ARBA" id="ARBA00009528"/>
    </source>
</evidence>
<evidence type="ECO:0000313" key="11">
    <source>
        <dbReference type="Proteomes" id="UP000291259"/>
    </source>
</evidence>
<keyword evidence="8" id="KW-0479">Metal-binding</keyword>
<feature type="binding site" evidence="8">
    <location>
        <position position="365"/>
    </location>
    <ligand>
        <name>Mn(2+)</name>
        <dbReference type="ChEBI" id="CHEBI:29035"/>
        <label>1</label>
    </ligand>
</feature>
<evidence type="ECO:0000256" key="8">
    <source>
        <dbReference type="HAMAP-Rule" id="MF_00181"/>
    </source>
</evidence>
<feature type="active site" evidence="8">
    <location>
        <position position="369"/>
    </location>
</feature>
<reference evidence="10 11" key="1">
    <citation type="submission" date="2019-01" db="EMBL/GenBank/DDBJ databases">
        <title>Genome sequencing of strain FW100M-8.</title>
        <authorList>
            <person name="Heo J."/>
            <person name="Kim S.-J."/>
            <person name="Kim J.-S."/>
            <person name="Hong S.-B."/>
            <person name="Kwon S.-W."/>
        </authorList>
    </citation>
    <scope>NUCLEOTIDE SEQUENCE [LARGE SCALE GENOMIC DNA]</scope>
    <source>
        <strain evidence="10 11">FW100M-8</strain>
    </source>
</reference>
<comment type="subcellular location">
    <subcellularLocation>
        <location evidence="8">Cytoplasm</location>
    </subcellularLocation>
</comment>
<keyword evidence="8" id="KW-0464">Manganese</keyword>
<feature type="binding site" evidence="8">
    <location>
        <position position="367"/>
    </location>
    <ligand>
        <name>Mn(2+)</name>
        <dbReference type="ChEBI" id="CHEBI:29035"/>
        <label>2</label>
    </ligand>
</feature>
<dbReference type="PRINTS" id="PR00481">
    <property type="entry name" value="LAMNOPPTDASE"/>
</dbReference>
<feature type="binding site" evidence="8">
    <location>
        <position position="287"/>
    </location>
    <ligand>
        <name>Mn(2+)</name>
        <dbReference type="ChEBI" id="CHEBI:29035"/>
        <label>2</label>
    </ligand>
</feature>
<keyword evidence="5 8" id="KW-0645">Protease</keyword>
<dbReference type="NCBIfam" id="NF002073">
    <property type="entry name" value="PRK00913.1-2"/>
    <property type="match status" value="1"/>
</dbReference>
<sequence length="521" mass="53284">MTRSPYKLIPDGFTPIPSLAAFDAVSIFVTDASTPSPAAKVDAVGVLVSADDDLSAALGLDESVLKQLGFEAKPGTTLALPRASAGLSVAVGVGAAADIDTKVLRSAAAAFVRAVPKAARVALTLSTAGSVGPRAAAAALVEGALLGRYRYDALKGEPREPALTRLELRFGEASGFTGDGPLEQATAGTTEGLVTARAAAVARDLANTPPGHLTASDFADVAVALGERFGFDVEVFDKAALIDLGIGGLLGVNAASAEEPRMIKLEYTPAGEASGHLGLVGKGIMYDSGGISLKPSDPMHLLMKMDMGGAAAILGTFTALSSSGGTAEVTAWLMCTDNMPSGSAYKLGDVLHVRGGKTVEVKNTDAEGRLAMMDALVLATEAGVDAIIDIATLTGAALMALGPALAAVIGNDAALVDLIEAAGSEVDERVWELPLERSYRKQLDSDVADLSNLGGPYAGATTAALFLAEFVGETPWAHLDIAGTMQSDADDAWKSKGATGWGARLLFEVARDYVPPYRPGE</sequence>
<dbReference type="EMBL" id="CP035491">
    <property type="protein sequence ID" value="QAY72502.1"/>
    <property type="molecule type" value="Genomic_DNA"/>
</dbReference>
<dbReference type="GO" id="GO:0070006">
    <property type="term" value="F:metalloaminopeptidase activity"/>
    <property type="evidence" value="ECO:0007669"/>
    <property type="project" value="InterPro"/>
</dbReference>
<accession>A0A4P6F9D7</accession>
<evidence type="ECO:0000256" key="2">
    <source>
        <dbReference type="ARBA" id="ARBA00000967"/>
    </source>
</evidence>
<keyword evidence="6 8" id="KW-0378">Hydrolase</keyword>
<dbReference type="SUPFAM" id="SSF53187">
    <property type="entry name" value="Zn-dependent exopeptidases"/>
    <property type="match status" value="1"/>
</dbReference>
<evidence type="ECO:0000259" key="9">
    <source>
        <dbReference type="PROSITE" id="PS00631"/>
    </source>
</evidence>
<dbReference type="EC" id="3.4.11.1" evidence="8"/>
<feature type="binding site" evidence="8">
    <location>
        <position position="367"/>
    </location>
    <ligand>
        <name>Mn(2+)</name>
        <dbReference type="ChEBI" id="CHEBI:29035"/>
        <label>1</label>
    </ligand>
</feature>
<feature type="binding site" evidence="8">
    <location>
        <position position="306"/>
    </location>
    <ligand>
        <name>Mn(2+)</name>
        <dbReference type="ChEBI" id="CHEBI:29035"/>
        <label>2</label>
    </ligand>
</feature>
<feature type="binding site" evidence="8">
    <location>
        <position position="282"/>
    </location>
    <ligand>
        <name>Mn(2+)</name>
        <dbReference type="ChEBI" id="CHEBI:29035"/>
        <label>2</label>
    </ligand>
</feature>
<comment type="cofactor">
    <cofactor evidence="8">
        <name>Mn(2+)</name>
        <dbReference type="ChEBI" id="CHEBI:29035"/>
    </cofactor>
    <text evidence="8">Binds 2 manganese ions per subunit.</text>
</comment>
<dbReference type="InterPro" id="IPR008283">
    <property type="entry name" value="Peptidase_M17_N"/>
</dbReference>
<dbReference type="RefSeq" id="WP_129188789.1">
    <property type="nucleotide sequence ID" value="NZ_CP035491.1"/>
</dbReference>
<comment type="function">
    <text evidence="7 8">Presumably involved in the processing and regular turnover of intracellular proteins. Catalyzes the removal of unsubstituted N-terminal amino acids from various peptides.</text>
</comment>
<dbReference type="Proteomes" id="UP000291259">
    <property type="component" value="Chromosome"/>
</dbReference>
<dbReference type="Pfam" id="PF00883">
    <property type="entry name" value="Peptidase_M17"/>
    <property type="match status" value="1"/>
</dbReference>
<organism evidence="10 11">
    <name type="scientific">Agromyces protaetiae</name>
    <dbReference type="NCBI Taxonomy" id="2509455"/>
    <lineage>
        <taxon>Bacteria</taxon>
        <taxon>Bacillati</taxon>
        <taxon>Actinomycetota</taxon>
        <taxon>Actinomycetes</taxon>
        <taxon>Micrococcales</taxon>
        <taxon>Microbacteriaceae</taxon>
        <taxon>Agromyces</taxon>
    </lineage>
</organism>
<proteinExistence type="inferred from homology"/>
<dbReference type="PANTHER" id="PTHR11963:SF23">
    <property type="entry name" value="CYTOSOL AMINOPEPTIDASE"/>
    <property type="match status" value="1"/>
</dbReference>
<dbReference type="HAMAP" id="MF_00181">
    <property type="entry name" value="Cytosol_peptidase_M17"/>
    <property type="match status" value="1"/>
</dbReference>
<dbReference type="Gene3D" id="3.40.220.10">
    <property type="entry name" value="Leucine Aminopeptidase, subunit E, domain 1"/>
    <property type="match status" value="1"/>
</dbReference>
<keyword evidence="4 8" id="KW-0031">Aminopeptidase</keyword>
<evidence type="ECO:0000256" key="5">
    <source>
        <dbReference type="ARBA" id="ARBA00022670"/>
    </source>
</evidence>